<dbReference type="RefSeq" id="WP_062288304.1">
    <property type="nucleotide sequence ID" value="NZ_CP013200.1"/>
</dbReference>
<protein>
    <submittedName>
        <fullName evidence="2">Uncharacterized protein</fullName>
    </submittedName>
</protein>
<evidence type="ECO:0000313" key="3">
    <source>
        <dbReference type="Proteomes" id="UP000059574"/>
    </source>
</evidence>
<dbReference type="EMBL" id="CP013200">
    <property type="protein sequence ID" value="ALO66796.1"/>
    <property type="molecule type" value="Genomic_DNA"/>
</dbReference>
<evidence type="ECO:0000313" key="2">
    <source>
        <dbReference type="EMBL" id="ALO66796.1"/>
    </source>
</evidence>
<gene>
    <name evidence="2" type="ORF">AS189_10160</name>
</gene>
<dbReference type="Proteomes" id="UP000059574">
    <property type="component" value="Chromosome"/>
</dbReference>
<organism evidence="2 3">
    <name type="scientific">Arthrobacter alpinus</name>
    <dbReference type="NCBI Taxonomy" id="656366"/>
    <lineage>
        <taxon>Bacteria</taxon>
        <taxon>Bacillati</taxon>
        <taxon>Actinomycetota</taxon>
        <taxon>Actinomycetes</taxon>
        <taxon>Micrococcales</taxon>
        <taxon>Micrococcaceae</taxon>
        <taxon>Arthrobacter</taxon>
    </lineage>
</organism>
<proteinExistence type="predicted"/>
<reference evidence="2 3" key="2">
    <citation type="journal article" date="2016" name="J. Biotechnol.">
        <title>Complete genome sequence of Arthrobacter alpinus ERGS4:06, a yellow pigmented bacterium tolerant to cold and radiations isolated from Sikkim Himalaya.</title>
        <authorList>
            <person name="Kumar R."/>
            <person name="Singh D."/>
            <person name="Swarnkar M.K."/>
            <person name="Singh A.K."/>
            <person name="Kumar S."/>
        </authorList>
    </citation>
    <scope>NUCLEOTIDE SEQUENCE [LARGE SCALE GENOMIC DNA]</scope>
    <source>
        <strain evidence="2 3">ERGS4:06</strain>
    </source>
</reference>
<evidence type="ECO:0000256" key="1">
    <source>
        <dbReference type="SAM" id="MobiDB-lite"/>
    </source>
</evidence>
<dbReference type="AlphaFoldDB" id="A0A0S2LZH9"/>
<reference evidence="3" key="1">
    <citation type="submission" date="2015-11" db="EMBL/GenBank/DDBJ databases">
        <authorList>
            <person name="Kumar R."/>
            <person name="Singh D."/>
            <person name="Swarnkar M.K."/>
            <person name="Singh A.K."/>
            <person name="Kumar S."/>
        </authorList>
    </citation>
    <scope>NUCLEOTIDE SEQUENCE [LARGE SCALE GENOMIC DNA]</scope>
    <source>
        <strain evidence="3">ERGS4:06</strain>
    </source>
</reference>
<accession>A0A0S2LZH9</accession>
<name>A0A0S2LZH9_9MICC</name>
<feature type="region of interest" description="Disordered" evidence="1">
    <location>
        <begin position="1"/>
        <end position="23"/>
    </location>
</feature>
<sequence length="506" mass="53369">MNPQPADGPDAKNPETPESPQTSILSVSGARAAMWEATGMVTVSARGQLSLLLADREWAATMARRFANVGDGQRQGHVFEWLHELSFNLNAVASNADIRLKMTERMGAPHDPADLRLFDTAGRTVGEFQAKVVSSTSTRLSTTKGLAAEKYAGMGLLVPTDHLEGTQSLLNSRLAMPEGPIHHRYRGVKENLDDRVSGGSIESRRVTLAELKSAAEDPDKYLRKRIQAAQAQQLAGATFVAAMVGGIVDGGSVLASAAIRERSVSELPWAEAARRAASGSVSSAAKAVLGQSISIASQHALANGVAPAMSSIIGGTLSAAMAQCTVEIAALAHGTATGRLSTLDAASAAAESMTRTTMIWAFGAMGQVLIPVPLLGSMIGSMVGQYGAAMLIQGIQMALIARDESKQWDAGYEQLLVCVEQIERDSAAELSSIEEQAKGSDTAFNQFILPQLAAISQTLGSSNPDVLLNQLGHLSVHYGGKPVFTTLAEFDAFMDDPMLTLNLRLS</sequence>
<dbReference type="OrthoDB" id="5182771at2"/>